<dbReference type="Proteomes" id="UP000540014">
    <property type="component" value="Unassembled WGS sequence"/>
</dbReference>
<proteinExistence type="predicted"/>
<feature type="domain" description="LicD/FKTN/FKRP nucleotidyltransferase" evidence="1">
    <location>
        <begin position="19"/>
        <end position="243"/>
    </location>
</feature>
<name>A0A3E3E7P4_9FIRM</name>
<dbReference type="InterPro" id="IPR007074">
    <property type="entry name" value="LicD/FKTN/FKRP_NTP_transf"/>
</dbReference>
<organism evidence="3 4">
    <name type="scientific">Faecalicoccus pleomorphus</name>
    <dbReference type="NCBI Taxonomy" id="1323"/>
    <lineage>
        <taxon>Bacteria</taxon>
        <taxon>Bacillati</taxon>
        <taxon>Bacillota</taxon>
        <taxon>Erysipelotrichia</taxon>
        <taxon>Erysipelotrichales</taxon>
        <taxon>Erysipelotrichaceae</taxon>
        <taxon>Faecalicoccus</taxon>
    </lineage>
</organism>
<dbReference type="PANTHER" id="PTHR43404">
    <property type="entry name" value="LIPOPOLYSACCHARIDE CHOLINEPHOSPHOTRANSFERASE LICD"/>
    <property type="match status" value="1"/>
</dbReference>
<evidence type="ECO:0000313" key="5">
    <source>
        <dbReference type="Proteomes" id="UP000540014"/>
    </source>
</evidence>
<dbReference type="RefSeq" id="WP_117445507.1">
    <property type="nucleotide sequence ID" value="NZ_CALCIP010000026.1"/>
</dbReference>
<dbReference type="AlphaFoldDB" id="A0A3E3E7P4"/>
<comment type="caution">
    <text evidence="3">The sequence shown here is derived from an EMBL/GenBank/DDBJ whole genome shotgun (WGS) entry which is preliminary data.</text>
</comment>
<evidence type="ECO:0000313" key="4">
    <source>
        <dbReference type="Proteomes" id="UP000260721"/>
    </source>
</evidence>
<evidence type="ECO:0000259" key="1">
    <source>
        <dbReference type="Pfam" id="PF04991"/>
    </source>
</evidence>
<reference evidence="3 4" key="1">
    <citation type="submission" date="2018-08" db="EMBL/GenBank/DDBJ databases">
        <title>A genome reference for cultivated species of the human gut microbiota.</title>
        <authorList>
            <person name="Zou Y."/>
            <person name="Xue W."/>
            <person name="Luo G."/>
        </authorList>
    </citation>
    <scope>NUCLEOTIDE SEQUENCE [LARGE SCALE GENOMIC DNA]</scope>
    <source>
        <strain evidence="3 4">TF08-11</strain>
    </source>
</reference>
<dbReference type="Pfam" id="PF04991">
    <property type="entry name" value="LicD"/>
    <property type="match status" value="1"/>
</dbReference>
<reference evidence="2 5" key="2">
    <citation type="submission" date="2020-04" db="EMBL/GenBank/DDBJ databases">
        <authorList>
            <person name="Hitch T.C.A."/>
            <person name="Wylensek D."/>
            <person name="Clavel T."/>
        </authorList>
    </citation>
    <scope>NUCLEOTIDE SEQUENCE [LARGE SCALE GENOMIC DNA]</scope>
    <source>
        <strain evidence="2 5">BSM-383-APC-22F</strain>
    </source>
</reference>
<dbReference type="GO" id="GO:0009100">
    <property type="term" value="P:glycoprotein metabolic process"/>
    <property type="evidence" value="ECO:0007669"/>
    <property type="project" value="UniProtKB-ARBA"/>
</dbReference>
<dbReference type="EMBL" id="QUSK01000003">
    <property type="protein sequence ID" value="RGD77906.1"/>
    <property type="molecule type" value="Genomic_DNA"/>
</dbReference>
<dbReference type="EMBL" id="JABAFR010000002">
    <property type="protein sequence ID" value="NME43581.1"/>
    <property type="molecule type" value="Genomic_DNA"/>
</dbReference>
<accession>A0A3E3E7P4</accession>
<evidence type="ECO:0000313" key="2">
    <source>
        <dbReference type="EMBL" id="NME43581.1"/>
    </source>
</evidence>
<evidence type="ECO:0000313" key="3">
    <source>
        <dbReference type="EMBL" id="RGD77906.1"/>
    </source>
</evidence>
<gene>
    <name evidence="3" type="ORF">DXC78_02200</name>
    <name evidence="2" type="ORF">HF861_01595</name>
</gene>
<protein>
    <submittedName>
        <fullName evidence="3">LicD family protein</fullName>
    </submittedName>
</protein>
<dbReference type="InterPro" id="IPR052942">
    <property type="entry name" value="LPS_cholinephosphotransferase"/>
</dbReference>
<dbReference type="Proteomes" id="UP000260721">
    <property type="component" value="Unassembled WGS sequence"/>
</dbReference>
<sequence length="298" mass="35866">MNQLQERIFKIYQEVSKLCQKHDIPYFAIGGTCLGAVRHQGFIPWDDDLDIAIPIEHYEEFLTLARKELPSYLEVYDGFDRPHHLCLFSKIIDQRTTYIHETQKDYPDSYMGIFIDVMPISGVPSDRKKRERFYKKLRWYAILNNHSRFPIRSRSKGSRQLLCAFSHGMNIFLPKQYYLKQYFQLLKKYPFFSSQWTSFVWLDSSLDRFTMPSKWFQKQVMLPFEKDRIPCPKDYDAVLKKQYQDYWILPPVQDRVAPHKSLMDLHRSYQEYAKHPEWVNLYFSQKLSDPNEPLKDSQ</sequence>
<dbReference type="PANTHER" id="PTHR43404:SF2">
    <property type="entry name" value="LIPOPOLYSACCHARIDE CHOLINEPHOSPHOTRANSFERASE LICD"/>
    <property type="match status" value="1"/>
</dbReference>